<evidence type="ECO:0000313" key="10">
    <source>
        <dbReference type="EMBL" id="KAL3810158.1"/>
    </source>
</evidence>
<evidence type="ECO:0000256" key="2">
    <source>
        <dbReference type="ARBA" id="ARBA00006339"/>
    </source>
</evidence>
<keyword evidence="5" id="KW-1133">Transmembrane helix</keyword>
<proteinExistence type="inferred from homology"/>
<comment type="subcellular location">
    <subcellularLocation>
        <location evidence="1">Golgi apparatus membrane</location>
        <topology evidence="1">Single-pass type II membrane protein</topology>
    </subcellularLocation>
</comment>
<evidence type="ECO:0000256" key="7">
    <source>
        <dbReference type="ARBA" id="ARBA00023136"/>
    </source>
</evidence>
<comment type="caution">
    <text evidence="10">The sequence shown here is derived from an EMBL/GenBank/DDBJ whole genome shotgun (WGS) entry which is preliminary data.</text>
</comment>
<feature type="compositionally biased region" description="Low complexity" evidence="9">
    <location>
        <begin position="13"/>
        <end position="23"/>
    </location>
</feature>
<name>A0ABD3RBC3_9STRA</name>
<keyword evidence="6" id="KW-0333">Golgi apparatus</keyword>
<organism evidence="10 11">
    <name type="scientific">Cyclostephanos tholiformis</name>
    <dbReference type="NCBI Taxonomy" id="382380"/>
    <lineage>
        <taxon>Eukaryota</taxon>
        <taxon>Sar</taxon>
        <taxon>Stramenopiles</taxon>
        <taxon>Ochrophyta</taxon>
        <taxon>Bacillariophyta</taxon>
        <taxon>Coscinodiscophyceae</taxon>
        <taxon>Thalassiosirophycidae</taxon>
        <taxon>Stephanodiscales</taxon>
        <taxon>Stephanodiscaceae</taxon>
        <taxon>Cyclostephanos</taxon>
    </lineage>
</organism>
<dbReference type="Proteomes" id="UP001530377">
    <property type="component" value="Unassembled WGS sequence"/>
</dbReference>
<dbReference type="Pfam" id="PF03567">
    <property type="entry name" value="Sulfotransfer_2"/>
    <property type="match status" value="1"/>
</dbReference>
<dbReference type="PANTHER" id="PTHR12137">
    <property type="entry name" value="CARBOHYDRATE SULFOTRANSFERASE"/>
    <property type="match status" value="1"/>
</dbReference>
<feature type="region of interest" description="Disordered" evidence="9">
    <location>
        <begin position="1"/>
        <end position="47"/>
    </location>
</feature>
<comment type="similarity">
    <text evidence="2">Belongs to the sulfotransferase 2 family.</text>
</comment>
<reference evidence="10 11" key="1">
    <citation type="submission" date="2024-10" db="EMBL/GenBank/DDBJ databases">
        <title>Updated reference genomes for cyclostephanoid diatoms.</title>
        <authorList>
            <person name="Roberts W.R."/>
            <person name="Alverson A.J."/>
        </authorList>
    </citation>
    <scope>NUCLEOTIDE SEQUENCE [LARGE SCALE GENOMIC DNA]</scope>
    <source>
        <strain evidence="10 11">AJA228-03</strain>
    </source>
</reference>
<evidence type="ECO:0000313" key="11">
    <source>
        <dbReference type="Proteomes" id="UP001530377"/>
    </source>
</evidence>
<evidence type="ECO:0000256" key="9">
    <source>
        <dbReference type="SAM" id="MobiDB-lite"/>
    </source>
</evidence>
<evidence type="ECO:0000256" key="1">
    <source>
        <dbReference type="ARBA" id="ARBA00004323"/>
    </source>
</evidence>
<protein>
    <recommendedName>
        <fullName evidence="12">Sulfotransferase</fullName>
    </recommendedName>
</protein>
<evidence type="ECO:0000256" key="8">
    <source>
        <dbReference type="ARBA" id="ARBA00023180"/>
    </source>
</evidence>
<accession>A0ABD3RBC3</accession>
<dbReference type="PANTHER" id="PTHR12137:SF54">
    <property type="entry name" value="CARBOHYDRATE SULFOTRANSFERASE"/>
    <property type="match status" value="1"/>
</dbReference>
<dbReference type="EMBL" id="JALLPB020000349">
    <property type="protein sequence ID" value="KAL3810158.1"/>
    <property type="molecule type" value="Genomic_DNA"/>
</dbReference>
<keyword evidence="11" id="KW-1185">Reference proteome</keyword>
<evidence type="ECO:0000256" key="6">
    <source>
        <dbReference type="ARBA" id="ARBA00023034"/>
    </source>
</evidence>
<dbReference type="GO" id="GO:0008146">
    <property type="term" value="F:sulfotransferase activity"/>
    <property type="evidence" value="ECO:0007669"/>
    <property type="project" value="UniProtKB-ARBA"/>
</dbReference>
<dbReference type="InterPro" id="IPR005331">
    <property type="entry name" value="Sulfotransferase"/>
</dbReference>
<dbReference type="GO" id="GO:0000139">
    <property type="term" value="C:Golgi membrane"/>
    <property type="evidence" value="ECO:0007669"/>
    <property type="project" value="UniProtKB-SubCell"/>
</dbReference>
<keyword evidence="8" id="KW-0325">Glycoprotein</keyword>
<keyword evidence="4" id="KW-0812">Transmembrane</keyword>
<evidence type="ECO:0008006" key="12">
    <source>
        <dbReference type="Google" id="ProtNLM"/>
    </source>
</evidence>
<gene>
    <name evidence="10" type="ORF">ACHAXA_004274</name>
</gene>
<evidence type="ECO:0000256" key="5">
    <source>
        <dbReference type="ARBA" id="ARBA00022989"/>
    </source>
</evidence>
<evidence type="ECO:0000256" key="3">
    <source>
        <dbReference type="ARBA" id="ARBA00022679"/>
    </source>
</evidence>
<dbReference type="InterPro" id="IPR018011">
    <property type="entry name" value="Carb_sulfotrans_8-10"/>
</dbReference>
<dbReference type="AlphaFoldDB" id="A0ABD3RBC3"/>
<sequence>MDRHRRGGGHNDSSTVGVGVVTSRATLDVGQGRSSSDPPPSSSSRRRFVVRDDHPYPWWFVTLLRDLPSSGVYGPWHELDTSSTIPRPLKFCAIGKNGCTEWRKVFKSLNAHEYCDDDDEEEHVVEGRKRAVACGASKFNTRAVLDENDVPRSVFLRDPLERLLSGYLDKCVKPNVRVFQGHCEPNVVFGVDHLRRKEGQGNGKKVGGSPPPDMTVVLKDFEREMFASYVDLLPLKWNVHFVPQSFVCDLYRKIDDYDFVGIMGRDFARELDRMANRYGGSLPDALDVAFDYRSKIINDTLVVDNVGSDKAHGTKAPAKVHRYYSPGTVRRALEYLSIDYVALGLEVPLWAREMLRDDAGNRT</sequence>
<keyword evidence="7" id="KW-0472">Membrane</keyword>
<keyword evidence="3" id="KW-0808">Transferase</keyword>
<evidence type="ECO:0000256" key="4">
    <source>
        <dbReference type="ARBA" id="ARBA00022692"/>
    </source>
</evidence>